<dbReference type="InterPro" id="IPR024096">
    <property type="entry name" value="NO_sig/Golgi_transp_ligand-bd"/>
</dbReference>
<name>W7CVD9_9LIST</name>
<evidence type="ECO:0008006" key="3">
    <source>
        <dbReference type="Google" id="ProtNLM"/>
    </source>
</evidence>
<dbReference type="STRING" id="1265861.BCAMP_04742"/>
<organism evidence="1 2">
    <name type="scientific">Brochothrix campestris FSL F6-1037</name>
    <dbReference type="NCBI Taxonomy" id="1265861"/>
    <lineage>
        <taxon>Bacteria</taxon>
        <taxon>Bacillati</taxon>
        <taxon>Bacillota</taxon>
        <taxon>Bacilli</taxon>
        <taxon>Bacillales</taxon>
        <taxon>Listeriaceae</taxon>
        <taxon>Brochothrix</taxon>
    </lineage>
</organism>
<comment type="caution">
    <text evidence="1">The sequence shown here is derived from an EMBL/GenBank/DDBJ whole genome shotgun (WGS) entry which is preliminary data.</text>
</comment>
<dbReference type="RefSeq" id="WP_035313968.1">
    <property type="nucleotide sequence ID" value="NZ_AODH01000016.1"/>
</dbReference>
<dbReference type="OrthoDB" id="2965348at2"/>
<proteinExistence type="predicted"/>
<dbReference type="InterPro" id="IPR019642">
    <property type="entry name" value="DUF2507"/>
</dbReference>
<reference evidence="1 2" key="1">
    <citation type="submission" date="2012-12" db="EMBL/GenBank/DDBJ databases">
        <title>Novel taxa of Listeriaceae from agricultural environments in the United States.</title>
        <authorList>
            <person name="den Bakker H.C."/>
            <person name="Allred A."/>
            <person name="Warchocki S."/>
            <person name="Wright E.M."/>
            <person name="Burrell A."/>
            <person name="Nightingale K.K."/>
            <person name="Kephart D."/>
            <person name="Wiedmann M."/>
        </authorList>
    </citation>
    <scope>NUCLEOTIDE SEQUENCE [LARGE SCALE GENOMIC DNA]</scope>
    <source>
        <strain evidence="1 2">FSL F6-1037</strain>
    </source>
</reference>
<sequence length="141" mass="15697">MTDTMTSPSPQLGYELMRHFVLPDILGEESHSLLYLLGKNLGRKFTFSSIPELQAFFIEAGWGGLNVKSESKDAIVFRLEGEPVKKAFALNAEHSFNLEAGFLASNFTSITGCYTEAAEEISKQRVSITVKWDRKESSTIV</sequence>
<protein>
    <recommendedName>
        <fullName evidence="3">DUF2507 domain-containing protein</fullName>
    </recommendedName>
</protein>
<dbReference type="Gene3D" id="3.30.1380.20">
    <property type="entry name" value="Trafficking protein particle complex subunit 3"/>
    <property type="match status" value="1"/>
</dbReference>
<dbReference type="Proteomes" id="UP000019243">
    <property type="component" value="Unassembled WGS sequence"/>
</dbReference>
<keyword evidence="2" id="KW-1185">Reference proteome</keyword>
<accession>W7CVD9</accession>
<dbReference type="Pfam" id="PF10702">
    <property type="entry name" value="DUF2507"/>
    <property type="match status" value="1"/>
</dbReference>
<evidence type="ECO:0000313" key="2">
    <source>
        <dbReference type="Proteomes" id="UP000019243"/>
    </source>
</evidence>
<dbReference type="EMBL" id="AODH01000016">
    <property type="protein sequence ID" value="EUJ40670.1"/>
    <property type="molecule type" value="Genomic_DNA"/>
</dbReference>
<gene>
    <name evidence="1" type="ORF">BCAMP_04742</name>
</gene>
<evidence type="ECO:0000313" key="1">
    <source>
        <dbReference type="EMBL" id="EUJ40670.1"/>
    </source>
</evidence>
<dbReference type="AlphaFoldDB" id="W7CVD9"/>
<dbReference type="SUPFAM" id="SSF111126">
    <property type="entry name" value="Ligand-binding domain in the NO signalling and Golgi transport"/>
    <property type="match status" value="1"/>
</dbReference>